<feature type="domain" description="HIT" evidence="2">
    <location>
        <begin position="52"/>
        <end position="159"/>
    </location>
</feature>
<dbReference type="PANTHER" id="PTHR47670">
    <property type="entry name" value="ADENYLYLSULFATASE HINT3"/>
    <property type="match status" value="1"/>
</dbReference>
<dbReference type="InterPro" id="IPR036265">
    <property type="entry name" value="HIT-like_sf"/>
</dbReference>
<reference evidence="3 4" key="1">
    <citation type="submission" date="2014-04" db="EMBL/GenBank/DDBJ databases">
        <authorList>
            <consortium name="International Citrus Genome Consortium"/>
            <person name="Gmitter F."/>
            <person name="Chen C."/>
            <person name="Farmerie W."/>
            <person name="Harkins T."/>
            <person name="Desany B."/>
            <person name="Mohiuddin M."/>
            <person name="Kodira C."/>
            <person name="Borodovsky M."/>
            <person name="Lomsadze A."/>
            <person name="Burns P."/>
            <person name="Jenkins J."/>
            <person name="Prochnik S."/>
            <person name="Shu S."/>
            <person name="Chapman J."/>
            <person name="Pitluck S."/>
            <person name="Schmutz J."/>
            <person name="Rokhsar D."/>
        </authorList>
    </citation>
    <scope>NUCLEOTIDE SEQUENCE</scope>
</reference>
<evidence type="ECO:0000313" key="3">
    <source>
        <dbReference type="EMBL" id="KDO60889.1"/>
    </source>
</evidence>
<protein>
    <recommendedName>
        <fullName evidence="2">HIT domain-containing protein</fullName>
    </recommendedName>
</protein>
<dbReference type="PANTHER" id="PTHR47670:SF1">
    <property type="entry name" value="ADENYLYLSULFATASE HINT3"/>
    <property type="match status" value="1"/>
</dbReference>
<organism evidence="3 4">
    <name type="scientific">Citrus sinensis</name>
    <name type="common">Sweet orange</name>
    <name type="synonym">Citrus aurantium var. sinensis</name>
    <dbReference type="NCBI Taxonomy" id="2711"/>
    <lineage>
        <taxon>Eukaryota</taxon>
        <taxon>Viridiplantae</taxon>
        <taxon>Streptophyta</taxon>
        <taxon>Embryophyta</taxon>
        <taxon>Tracheophyta</taxon>
        <taxon>Spermatophyta</taxon>
        <taxon>Magnoliopsida</taxon>
        <taxon>eudicotyledons</taxon>
        <taxon>Gunneridae</taxon>
        <taxon>Pentapetalae</taxon>
        <taxon>rosids</taxon>
        <taxon>malvids</taxon>
        <taxon>Sapindales</taxon>
        <taxon>Rutaceae</taxon>
        <taxon>Aurantioideae</taxon>
        <taxon>Citrus</taxon>
    </lineage>
</organism>
<dbReference type="Proteomes" id="UP000027120">
    <property type="component" value="Unassembled WGS sequence"/>
</dbReference>
<accession>A0A067F0H0</accession>
<evidence type="ECO:0000256" key="1">
    <source>
        <dbReference type="PROSITE-ProRule" id="PRU00464"/>
    </source>
</evidence>
<dbReference type="PRINTS" id="PR00332">
    <property type="entry name" value="HISTRIAD"/>
</dbReference>
<evidence type="ECO:0000259" key="2">
    <source>
        <dbReference type="PROSITE" id="PS51084"/>
    </source>
</evidence>
<sequence length="184" mass="19597">MGTPKRRLAVLSSHLLPTGPAPCSSSSGVSASFCAQQRLSHSQESGHENDCVFCKIIRGESPAVKLYEYDTCLCILDTNPLSLGHSLIVPKSHFSCLDATPPSVVAAMCAKVPLISNAIMKATDAGMCQIFYTAVTTKLSHSHLPLFFLPSYSLGFLALSCIKSATGWGYFGIVNVISVMSHGQ</sequence>
<dbReference type="InterPro" id="IPR011146">
    <property type="entry name" value="HIT-like"/>
</dbReference>
<keyword evidence="4" id="KW-1185">Reference proteome</keyword>
<dbReference type="SUPFAM" id="SSF54197">
    <property type="entry name" value="HIT-like"/>
    <property type="match status" value="1"/>
</dbReference>
<comment type="caution">
    <text evidence="1">Lacks conserved residue(s) required for the propagation of feature annotation.</text>
</comment>
<evidence type="ECO:0000313" key="4">
    <source>
        <dbReference type="Proteomes" id="UP000027120"/>
    </source>
</evidence>
<dbReference type="AlphaFoldDB" id="A0A067F0H0"/>
<dbReference type="SMR" id="A0A067F0H0"/>
<dbReference type="Gene3D" id="3.30.428.10">
    <property type="entry name" value="HIT-like"/>
    <property type="match status" value="1"/>
</dbReference>
<dbReference type="PROSITE" id="PS51084">
    <property type="entry name" value="HIT_2"/>
    <property type="match status" value="1"/>
</dbReference>
<proteinExistence type="predicted"/>
<dbReference type="InterPro" id="IPR001310">
    <property type="entry name" value="Histidine_triad_HIT"/>
</dbReference>
<dbReference type="Pfam" id="PF01230">
    <property type="entry name" value="HIT"/>
    <property type="match status" value="1"/>
</dbReference>
<name>A0A067F0H0_CITSI</name>
<dbReference type="GO" id="GO:0047627">
    <property type="term" value="F:adenylylsulfatase activity"/>
    <property type="evidence" value="ECO:0007669"/>
    <property type="project" value="UniProtKB-ARBA"/>
</dbReference>
<gene>
    <name evidence="3" type="ORF">CISIN_1g028160mg</name>
</gene>
<dbReference type="EMBL" id="KK784929">
    <property type="protein sequence ID" value="KDO60889.1"/>
    <property type="molecule type" value="Genomic_DNA"/>
</dbReference>